<proteinExistence type="predicted"/>
<dbReference type="EMBL" id="JAMRYU010000001">
    <property type="protein sequence ID" value="MDC4238569.1"/>
    <property type="molecule type" value="Genomic_DNA"/>
</dbReference>
<keyword evidence="2" id="KW-1185">Reference proteome</keyword>
<comment type="caution">
    <text evidence="1">The sequence shown here is derived from an EMBL/GenBank/DDBJ whole genome shotgun (WGS) entry which is preliminary data.</text>
</comment>
<sequence>MKEIGGYFSLEELVSNEYYKDLIALNSGRNALLYLIKAKDIKKLYIPFYLCDSISDLLKLHNIKFEKYRIDSNFMPLFDNKLNKDEYIYIVNYYGQLNDNEVIKLRDKFDKIILDNAQSFFYRPIKGIDTIYTCRKFFGVPDGAYLFTEVILDEKLEVDLSKDRMTHILGRYEDVAWKYYSDFHKNEEIFVNEPIKYMSKLTRNILGAIDYTKVCKIRDENYAYLESKLYKYNKKKFQKPIGPFVYPFYVKKNGKYIREELAKRKIYVPTLWPNVLNDIYEESIEYDYAYNILPLPCDQRYSNEEMQFIVDQLIDII</sequence>
<organism evidence="1 2">
    <name type="scientific">Clostridium tertium</name>
    <dbReference type="NCBI Taxonomy" id="1559"/>
    <lineage>
        <taxon>Bacteria</taxon>
        <taxon>Bacillati</taxon>
        <taxon>Bacillota</taxon>
        <taxon>Clostridia</taxon>
        <taxon>Eubacteriales</taxon>
        <taxon>Clostridiaceae</taxon>
        <taxon>Clostridium</taxon>
    </lineage>
</organism>
<dbReference type="AlphaFoldDB" id="A0A9X4AYC9"/>
<evidence type="ECO:0000313" key="2">
    <source>
        <dbReference type="Proteomes" id="UP001141183"/>
    </source>
</evidence>
<dbReference type="InterPro" id="IPR015424">
    <property type="entry name" value="PyrdxlP-dep_Trfase"/>
</dbReference>
<name>A0A9X4AYC9_9CLOT</name>
<reference evidence="1" key="1">
    <citation type="submission" date="2022-05" db="EMBL/GenBank/DDBJ databases">
        <title>Draft genome sequence of Clostridium tertium strain CP3 isolated from Peru.</title>
        <authorList>
            <person name="Hurtado R."/>
            <person name="Lima L."/>
            <person name="Sousa T."/>
            <person name="Jaiswal A.K."/>
            <person name="Tiwari S."/>
            <person name="Maturrano L."/>
            <person name="Brenig B."/>
            <person name="Azevedo V."/>
        </authorList>
    </citation>
    <scope>NUCLEOTIDE SEQUENCE</scope>
    <source>
        <strain evidence="1">CP3</strain>
    </source>
</reference>
<protein>
    <recommendedName>
        <fullName evidence="3">DegT/DnrJ/EryC1/StrS aminotransferase family protein</fullName>
    </recommendedName>
</protein>
<evidence type="ECO:0008006" key="3">
    <source>
        <dbReference type="Google" id="ProtNLM"/>
    </source>
</evidence>
<dbReference type="Proteomes" id="UP001141183">
    <property type="component" value="Unassembled WGS sequence"/>
</dbReference>
<gene>
    <name evidence="1" type="ORF">NE398_00070</name>
</gene>
<accession>A0A9X4AYC9</accession>
<dbReference type="SUPFAM" id="SSF53383">
    <property type="entry name" value="PLP-dependent transferases"/>
    <property type="match status" value="1"/>
</dbReference>
<evidence type="ECO:0000313" key="1">
    <source>
        <dbReference type="EMBL" id="MDC4238569.1"/>
    </source>
</evidence>
<dbReference type="RefSeq" id="WP_272469934.1">
    <property type="nucleotide sequence ID" value="NZ_JAMRYU010000001.1"/>
</dbReference>